<accession>A0A077PED7</accession>
<keyword evidence="2" id="KW-1185">Reference proteome</keyword>
<dbReference type="Proteomes" id="UP000028500">
    <property type="component" value="Unassembled WGS sequence"/>
</dbReference>
<evidence type="ECO:0000313" key="1">
    <source>
        <dbReference type="EMBL" id="CDH19548.1"/>
    </source>
</evidence>
<dbReference type="HOGENOM" id="CLU_3298785_0_0_6"/>
<reference evidence="1" key="1">
    <citation type="submission" date="2013-07" db="EMBL/GenBank/DDBJ databases">
        <title>Sub-species coevolution in mutualistic symbiosis.</title>
        <authorList>
            <person name="Murfin K."/>
            <person name="Klassen J."/>
            <person name="Lee M."/>
            <person name="Forst S."/>
            <person name="Stock P."/>
            <person name="Goodrich-Blair H."/>
        </authorList>
    </citation>
    <scope>NUCLEOTIDE SEQUENCE [LARGE SCALE GENOMIC DNA]</scope>
    <source>
        <strain evidence="1">Kraussei Quebec</strain>
    </source>
</reference>
<gene>
    <name evidence="1" type="ORF">XBKQ1_2190001</name>
</gene>
<name>A0A077PED7_XENBV</name>
<comment type="caution">
    <text evidence="1">The sequence shown here is derived from an EMBL/GenBank/DDBJ whole genome shotgun (WGS) entry which is preliminary data.</text>
</comment>
<dbReference type="EMBL" id="CBSY010000134">
    <property type="protein sequence ID" value="CDH19548.1"/>
    <property type="molecule type" value="Genomic_DNA"/>
</dbReference>
<evidence type="ECO:0000313" key="2">
    <source>
        <dbReference type="Proteomes" id="UP000028500"/>
    </source>
</evidence>
<sequence length="40" mass="4584">MEAVSQFIVLSTITKVQIISLINLNHIQYMNASRLQDTSY</sequence>
<proteinExistence type="predicted"/>
<dbReference type="AlphaFoldDB" id="A0A077PED7"/>
<protein>
    <submittedName>
        <fullName evidence="1">Uncharacterized protein</fullName>
    </submittedName>
</protein>
<organism evidence="1 2">
    <name type="scientific">Xenorhabdus bovienii str. kraussei Quebec</name>
    <dbReference type="NCBI Taxonomy" id="1398203"/>
    <lineage>
        <taxon>Bacteria</taxon>
        <taxon>Pseudomonadati</taxon>
        <taxon>Pseudomonadota</taxon>
        <taxon>Gammaproteobacteria</taxon>
        <taxon>Enterobacterales</taxon>
        <taxon>Morganellaceae</taxon>
        <taxon>Xenorhabdus</taxon>
    </lineage>
</organism>